<gene>
    <name evidence="1" type="ORF">ACFOGJ_16145</name>
</gene>
<proteinExistence type="predicted"/>
<dbReference type="RefSeq" id="WP_379902211.1">
    <property type="nucleotide sequence ID" value="NZ_JBHRTR010000028.1"/>
</dbReference>
<dbReference type="EMBL" id="JBHRTR010000028">
    <property type="protein sequence ID" value="MFC3228776.1"/>
    <property type="molecule type" value="Genomic_DNA"/>
</dbReference>
<evidence type="ECO:0000313" key="2">
    <source>
        <dbReference type="Proteomes" id="UP001595528"/>
    </source>
</evidence>
<organism evidence="1 2">
    <name type="scientific">Marinibaculum pumilum</name>
    <dbReference type="NCBI Taxonomy" id="1766165"/>
    <lineage>
        <taxon>Bacteria</taxon>
        <taxon>Pseudomonadati</taxon>
        <taxon>Pseudomonadota</taxon>
        <taxon>Alphaproteobacteria</taxon>
        <taxon>Rhodospirillales</taxon>
        <taxon>Rhodospirillaceae</taxon>
        <taxon>Marinibaculum</taxon>
    </lineage>
</organism>
<dbReference type="Proteomes" id="UP001595528">
    <property type="component" value="Unassembled WGS sequence"/>
</dbReference>
<evidence type="ECO:0000313" key="1">
    <source>
        <dbReference type="EMBL" id="MFC3228776.1"/>
    </source>
</evidence>
<keyword evidence="2" id="KW-1185">Reference proteome</keyword>
<comment type="caution">
    <text evidence="1">The sequence shown here is derived from an EMBL/GenBank/DDBJ whole genome shotgun (WGS) entry which is preliminary data.</text>
</comment>
<accession>A0ABV7L2A4</accession>
<protein>
    <submittedName>
        <fullName evidence="1">Uncharacterized protein</fullName>
    </submittedName>
</protein>
<name>A0ABV7L2A4_9PROT</name>
<reference evidence="2" key="1">
    <citation type="journal article" date="2019" name="Int. J. Syst. Evol. Microbiol.">
        <title>The Global Catalogue of Microorganisms (GCM) 10K type strain sequencing project: providing services to taxonomists for standard genome sequencing and annotation.</title>
        <authorList>
            <consortium name="The Broad Institute Genomics Platform"/>
            <consortium name="The Broad Institute Genome Sequencing Center for Infectious Disease"/>
            <person name="Wu L."/>
            <person name="Ma J."/>
        </authorList>
    </citation>
    <scope>NUCLEOTIDE SEQUENCE [LARGE SCALE GENOMIC DNA]</scope>
    <source>
        <strain evidence="2">KCTC 42964</strain>
    </source>
</reference>
<sequence length="69" mass="7375">MYAVTYSQAHHEAREIGEFDTIPEAVEAAIGAGAVEAEARAITSIGKDVCLSVVGHEDSDLFGIWIERA</sequence>